<protein>
    <submittedName>
        <fullName evidence="1">Uncharacterized protein</fullName>
    </submittedName>
</protein>
<evidence type="ECO:0000313" key="2">
    <source>
        <dbReference type="Proteomes" id="UP000216101"/>
    </source>
</evidence>
<organism evidence="1 2">
    <name type="scientific">Cellvibrio mixtus</name>
    <dbReference type="NCBI Taxonomy" id="39650"/>
    <lineage>
        <taxon>Bacteria</taxon>
        <taxon>Pseudomonadati</taxon>
        <taxon>Pseudomonadota</taxon>
        <taxon>Gammaproteobacteria</taxon>
        <taxon>Cellvibrionales</taxon>
        <taxon>Cellvibrionaceae</taxon>
        <taxon>Cellvibrio</taxon>
    </lineage>
</organism>
<dbReference type="RefSeq" id="WP_078043738.1">
    <property type="nucleotide sequence ID" value="NZ_NHNI01000001.1"/>
</dbReference>
<keyword evidence="2" id="KW-1185">Reference proteome</keyword>
<sequence length="157" mass="17980">MEAIKHYKCLTDLKKIISELGDIKSRQIIQGNHPTLYKDKSEGKYRTVLGIRICDYRFSPDEKWVLPDNQMGLSFSATWENLKFVHGMFSKGKKPVDVFWVLSEADIPPGLKFVEDETNQGHYFLTVTEQMLVEQLVAKLKLVSYRLSVIKGGGRAI</sequence>
<gene>
    <name evidence="1" type="ORF">CBP51_05260</name>
</gene>
<name>A0A266Q962_9GAMM</name>
<proteinExistence type="predicted"/>
<comment type="caution">
    <text evidence="1">The sequence shown here is derived from an EMBL/GenBank/DDBJ whole genome shotgun (WGS) entry which is preliminary data.</text>
</comment>
<evidence type="ECO:0000313" key="1">
    <source>
        <dbReference type="EMBL" id="OZY86437.1"/>
    </source>
</evidence>
<dbReference type="Proteomes" id="UP000216101">
    <property type="component" value="Unassembled WGS sequence"/>
</dbReference>
<dbReference type="AlphaFoldDB" id="A0A266Q962"/>
<reference evidence="2" key="1">
    <citation type="submission" date="2017-05" db="EMBL/GenBank/DDBJ databases">
        <authorList>
            <person name="Barney B.M."/>
        </authorList>
    </citation>
    <scope>NUCLEOTIDE SEQUENCE [LARGE SCALE GENOMIC DNA]</scope>
    <source>
        <strain evidence="2">PSBB022</strain>
    </source>
</reference>
<accession>A0A266Q962</accession>
<dbReference type="EMBL" id="NHNI01000001">
    <property type="protein sequence ID" value="OZY86437.1"/>
    <property type="molecule type" value="Genomic_DNA"/>
</dbReference>